<dbReference type="GO" id="GO:0016579">
    <property type="term" value="P:protein deubiquitination"/>
    <property type="evidence" value="ECO:0007669"/>
    <property type="project" value="TreeGrafter"/>
</dbReference>
<dbReference type="EMBL" id="JACTNZ010000004">
    <property type="protein sequence ID" value="KAG5552151.1"/>
    <property type="molecule type" value="Genomic_DNA"/>
</dbReference>
<dbReference type="Gene3D" id="3.90.70.80">
    <property type="match status" value="1"/>
</dbReference>
<organism evidence="2 3">
    <name type="scientific">Rhododendron griersonianum</name>
    <dbReference type="NCBI Taxonomy" id="479676"/>
    <lineage>
        <taxon>Eukaryota</taxon>
        <taxon>Viridiplantae</taxon>
        <taxon>Streptophyta</taxon>
        <taxon>Embryophyta</taxon>
        <taxon>Tracheophyta</taxon>
        <taxon>Spermatophyta</taxon>
        <taxon>Magnoliopsida</taxon>
        <taxon>eudicotyledons</taxon>
        <taxon>Gunneridae</taxon>
        <taxon>Pentapetalae</taxon>
        <taxon>asterids</taxon>
        <taxon>Ericales</taxon>
        <taxon>Ericaceae</taxon>
        <taxon>Ericoideae</taxon>
        <taxon>Rhodoreae</taxon>
        <taxon>Rhododendron</taxon>
    </lineage>
</organism>
<evidence type="ECO:0000313" key="3">
    <source>
        <dbReference type="Proteomes" id="UP000823749"/>
    </source>
</evidence>
<dbReference type="PANTHER" id="PTHR12419">
    <property type="entry name" value="OTU DOMAIN CONTAINING PROTEIN"/>
    <property type="match status" value="1"/>
</dbReference>
<dbReference type="InterPro" id="IPR038765">
    <property type="entry name" value="Papain-like_cys_pep_sf"/>
</dbReference>
<dbReference type="InterPro" id="IPR050704">
    <property type="entry name" value="Peptidase_C85-like"/>
</dbReference>
<comment type="caution">
    <text evidence="2">The sequence shown here is derived from an EMBL/GenBank/DDBJ whole genome shotgun (WGS) entry which is preliminary data.</text>
</comment>
<dbReference type="GO" id="GO:0004843">
    <property type="term" value="F:cysteine-type deubiquitinase activity"/>
    <property type="evidence" value="ECO:0007669"/>
    <property type="project" value="TreeGrafter"/>
</dbReference>
<dbReference type="AlphaFoldDB" id="A0AAV6KHY0"/>
<name>A0AAV6KHY0_9ERIC</name>
<proteinExistence type="inferred from homology"/>
<reference evidence="2" key="1">
    <citation type="submission" date="2020-08" db="EMBL/GenBank/DDBJ databases">
        <title>Plant Genome Project.</title>
        <authorList>
            <person name="Zhang R.-G."/>
        </authorList>
    </citation>
    <scope>NUCLEOTIDE SEQUENCE</scope>
    <source>
        <strain evidence="2">WSP0</strain>
        <tissue evidence="2">Leaf</tissue>
    </source>
</reference>
<sequence>MLPKENLESLIANCGFGQSSVDGGWWEWWPLGGSGKDEVVMVEEDGLTPRINGEIPDLSDATLDHERLSERLATYGLAELQMEGDGNCQVGIIHYFEPSQISCFAIQIITNMYGRRLSSRCFQETLACTCIAKYSSIGGKFIGFEINTKFLNFFQLKHFRKSYESYVPMKYRSYLKKMKKLGEWGDHITLQGAADCFEVKICLVTSFRDTCYIEILPKDKNPSREIWLSFWSEVHYNSLYGVGADLDFSRHFTDVPTRAPRKKHWLF</sequence>
<comment type="similarity">
    <text evidence="1">Belongs to the peptidase C85 family.</text>
</comment>
<accession>A0AAV6KHY0</accession>
<gene>
    <name evidence="2" type="ORF">RHGRI_010302</name>
</gene>
<keyword evidence="3" id="KW-1185">Reference proteome</keyword>
<dbReference type="SUPFAM" id="SSF54001">
    <property type="entry name" value="Cysteine proteinases"/>
    <property type="match status" value="1"/>
</dbReference>
<dbReference type="PANTHER" id="PTHR12419:SF85">
    <property type="entry name" value="OVARIAN TUMOR DOMAIN-CONTAINING DEUBIQUITINATING ENZYME 11"/>
    <property type="match status" value="1"/>
</dbReference>
<evidence type="ECO:0000256" key="1">
    <source>
        <dbReference type="ARBA" id="ARBA00010407"/>
    </source>
</evidence>
<evidence type="ECO:0008006" key="4">
    <source>
        <dbReference type="Google" id="ProtNLM"/>
    </source>
</evidence>
<dbReference type="CDD" id="cd22751">
    <property type="entry name" value="OTU_plant_OTU9-like"/>
    <property type="match status" value="1"/>
</dbReference>
<dbReference type="Proteomes" id="UP000823749">
    <property type="component" value="Chromosome 4"/>
</dbReference>
<protein>
    <recommendedName>
        <fullName evidence="4">OTU domain-containing protein</fullName>
    </recommendedName>
</protein>
<evidence type="ECO:0000313" key="2">
    <source>
        <dbReference type="EMBL" id="KAG5552151.1"/>
    </source>
</evidence>